<keyword evidence="7" id="KW-0282">Flagellum</keyword>
<evidence type="ECO:0000256" key="2">
    <source>
        <dbReference type="ARBA" id="ARBA00008787"/>
    </source>
</evidence>
<proteinExistence type="inferred from homology"/>
<organism evidence="7 8">
    <name type="scientific">Chitinibacter fontanus</name>
    <dbReference type="NCBI Taxonomy" id="1737446"/>
    <lineage>
        <taxon>Bacteria</taxon>
        <taxon>Pseudomonadati</taxon>
        <taxon>Pseudomonadota</taxon>
        <taxon>Betaproteobacteria</taxon>
        <taxon>Neisseriales</taxon>
        <taxon>Chitinibacteraceae</taxon>
        <taxon>Chitinibacter</taxon>
    </lineage>
</organism>
<dbReference type="Pfam" id="PF02561">
    <property type="entry name" value="FliS"/>
    <property type="match status" value="1"/>
</dbReference>
<keyword evidence="3 6" id="KW-0963">Cytoplasm</keyword>
<dbReference type="Proteomes" id="UP000510822">
    <property type="component" value="Chromosome"/>
</dbReference>
<keyword evidence="7" id="KW-0966">Cell projection</keyword>
<evidence type="ECO:0000256" key="4">
    <source>
        <dbReference type="ARBA" id="ARBA00022795"/>
    </source>
</evidence>
<protein>
    <recommendedName>
        <fullName evidence="6">Flagellar secretion chaperone FliS</fullName>
    </recommendedName>
</protein>
<dbReference type="EMBL" id="CP058952">
    <property type="protein sequence ID" value="QLI80126.1"/>
    <property type="molecule type" value="Genomic_DNA"/>
</dbReference>
<reference evidence="7 8" key="1">
    <citation type="journal article" date="2016" name="Int. J. Syst. Evol. Microbiol.">
        <title>Chitinibacter fontanus sp. nov., isolated from a spring.</title>
        <authorList>
            <person name="Sheu S.Y."/>
            <person name="Li Y.S."/>
            <person name="Young C.C."/>
            <person name="Chen W.M."/>
        </authorList>
    </citation>
    <scope>NUCLEOTIDE SEQUENCE [LARGE SCALE GENOMIC DNA]</scope>
    <source>
        <strain evidence="7 8">STM-7</strain>
    </source>
</reference>
<keyword evidence="4 6" id="KW-1005">Bacterial flagellum biogenesis</keyword>
<dbReference type="Gene3D" id="1.20.120.340">
    <property type="entry name" value="Flagellar protein FliS"/>
    <property type="match status" value="1"/>
</dbReference>
<dbReference type="PANTHER" id="PTHR34773">
    <property type="entry name" value="FLAGELLAR SECRETION CHAPERONE FLIS"/>
    <property type="match status" value="1"/>
</dbReference>
<dbReference type="InterPro" id="IPR036584">
    <property type="entry name" value="FliS_sf"/>
</dbReference>
<evidence type="ECO:0000256" key="1">
    <source>
        <dbReference type="ARBA" id="ARBA00004514"/>
    </source>
</evidence>
<dbReference type="GO" id="GO:0005829">
    <property type="term" value="C:cytosol"/>
    <property type="evidence" value="ECO:0007669"/>
    <property type="project" value="UniProtKB-SubCell"/>
</dbReference>
<keyword evidence="8" id="KW-1185">Reference proteome</keyword>
<keyword evidence="7" id="KW-0969">Cilium</keyword>
<dbReference type="CDD" id="cd16098">
    <property type="entry name" value="FliS"/>
    <property type="match status" value="1"/>
</dbReference>
<dbReference type="SUPFAM" id="SSF101116">
    <property type="entry name" value="Flagellar export chaperone FliS"/>
    <property type="match status" value="1"/>
</dbReference>
<dbReference type="PANTHER" id="PTHR34773:SF1">
    <property type="entry name" value="FLAGELLAR SECRETION CHAPERONE FLIS"/>
    <property type="match status" value="1"/>
</dbReference>
<sequence length="148" mass="16261">MSAQVRRAMAAYSSQSLDADVNTASPHRLIVLLYDGAIKAVTIAKLHMQNMNIGEKGAAISKAISIIEEGLRLSLDRESGGELAQNLDALYEYIAYLLLEANIQNDIEKLDTALSLLKDLKESWDSIALEVQQNHQAGQEQMVQYGSI</sequence>
<dbReference type="InterPro" id="IPR003713">
    <property type="entry name" value="FliS"/>
</dbReference>
<name>A0A7D5Z8Y7_9NEIS</name>
<dbReference type="GO" id="GO:0071973">
    <property type="term" value="P:bacterial-type flagellum-dependent cell motility"/>
    <property type="evidence" value="ECO:0007669"/>
    <property type="project" value="TreeGrafter"/>
</dbReference>
<dbReference type="RefSeq" id="WP_180307271.1">
    <property type="nucleotide sequence ID" value="NZ_CP058952.1"/>
</dbReference>
<comment type="similarity">
    <text evidence="2 6">Belongs to the FliS family.</text>
</comment>
<dbReference type="NCBIfam" id="TIGR00208">
    <property type="entry name" value="fliS"/>
    <property type="match status" value="1"/>
</dbReference>
<evidence type="ECO:0000256" key="6">
    <source>
        <dbReference type="PIRNR" id="PIRNR039090"/>
    </source>
</evidence>
<accession>A0A7D5Z8Y7</accession>
<dbReference type="KEGG" id="cfon:HZU75_00435"/>
<comment type="subcellular location">
    <subcellularLocation>
        <location evidence="1 6">Cytoplasm</location>
        <location evidence="1 6">Cytosol</location>
    </subcellularLocation>
</comment>
<evidence type="ECO:0000256" key="5">
    <source>
        <dbReference type="ARBA" id="ARBA00023186"/>
    </source>
</evidence>
<dbReference type="PIRSF" id="PIRSF039090">
    <property type="entry name" value="Flis"/>
    <property type="match status" value="1"/>
</dbReference>
<evidence type="ECO:0000313" key="7">
    <source>
        <dbReference type="EMBL" id="QLI80126.1"/>
    </source>
</evidence>
<evidence type="ECO:0000313" key="8">
    <source>
        <dbReference type="Proteomes" id="UP000510822"/>
    </source>
</evidence>
<evidence type="ECO:0000256" key="3">
    <source>
        <dbReference type="ARBA" id="ARBA00022490"/>
    </source>
</evidence>
<dbReference type="AlphaFoldDB" id="A0A7D5Z8Y7"/>
<gene>
    <name evidence="7" type="primary">fliS</name>
    <name evidence="7" type="ORF">HZU75_00435</name>
</gene>
<dbReference type="GO" id="GO:0044780">
    <property type="term" value="P:bacterial-type flagellum assembly"/>
    <property type="evidence" value="ECO:0007669"/>
    <property type="project" value="InterPro"/>
</dbReference>
<keyword evidence="5" id="KW-0143">Chaperone</keyword>